<protein>
    <recommendedName>
        <fullName evidence="4">2-phospho-L-lactate guanylyltransferase</fullName>
    </recommendedName>
</protein>
<accession>A0A1H0PEU4</accession>
<dbReference type="Proteomes" id="UP000199341">
    <property type="component" value="Unassembled WGS sequence"/>
</dbReference>
<dbReference type="EMBL" id="FNIE01000016">
    <property type="protein sequence ID" value="SDP03533.1"/>
    <property type="molecule type" value="Genomic_DNA"/>
</dbReference>
<evidence type="ECO:0000313" key="3">
    <source>
        <dbReference type="Proteomes" id="UP000199341"/>
    </source>
</evidence>
<organism evidence="2 3">
    <name type="scientific">Actinacidiphila guanduensis</name>
    <dbReference type="NCBI Taxonomy" id="310781"/>
    <lineage>
        <taxon>Bacteria</taxon>
        <taxon>Bacillati</taxon>
        <taxon>Actinomycetota</taxon>
        <taxon>Actinomycetes</taxon>
        <taxon>Kitasatosporales</taxon>
        <taxon>Streptomycetaceae</taxon>
        <taxon>Actinacidiphila</taxon>
    </lineage>
</organism>
<evidence type="ECO:0008006" key="4">
    <source>
        <dbReference type="Google" id="ProtNLM"/>
    </source>
</evidence>
<dbReference type="AlphaFoldDB" id="A0A1H0PEU4"/>
<feature type="region of interest" description="Disordered" evidence="1">
    <location>
        <begin position="1"/>
        <end position="21"/>
    </location>
</feature>
<reference evidence="2 3" key="1">
    <citation type="submission" date="2016-10" db="EMBL/GenBank/DDBJ databases">
        <authorList>
            <person name="de Groot N.N."/>
        </authorList>
    </citation>
    <scope>NUCLEOTIDE SEQUENCE [LARGE SCALE GENOMIC DNA]</scope>
    <source>
        <strain evidence="2 3">CGMCC 4.2022</strain>
    </source>
</reference>
<feature type="region of interest" description="Disordered" evidence="1">
    <location>
        <begin position="36"/>
        <end position="63"/>
    </location>
</feature>
<gene>
    <name evidence="2" type="ORF">SAMN05216259_11612</name>
</gene>
<evidence type="ECO:0000256" key="1">
    <source>
        <dbReference type="SAM" id="MobiDB-lite"/>
    </source>
</evidence>
<sequence>MEPTYPAEPTDPADRQSRLTRWSRWSRHTRLTPRIPLTRLSRRTARTPLTPATGPVGPMGRSAGRYAGAMQATAFTFDASTRAGSVLLDDGTPLEFDAPAFDAGGLRLLRPGQRVRIRTEGSGDGRRVVFVTLATYPDAG</sequence>
<evidence type="ECO:0000313" key="2">
    <source>
        <dbReference type="EMBL" id="SDP03533.1"/>
    </source>
</evidence>
<proteinExistence type="predicted"/>
<name>A0A1H0PEU4_9ACTN</name>
<keyword evidence="3" id="KW-1185">Reference proteome</keyword>
<dbReference type="STRING" id="310781.SAMN05216259_11612"/>